<dbReference type="EMBL" id="CM056741">
    <property type="protein sequence ID" value="KAJ8683847.1"/>
    <property type="molecule type" value="Genomic_DNA"/>
</dbReference>
<dbReference type="Proteomes" id="UP001239111">
    <property type="component" value="Chromosome 1"/>
</dbReference>
<gene>
    <name evidence="1" type="ORF">QAD02_019639</name>
</gene>
<proteinExistence type="predicted"/>
<name>A0ACC2PNC9_9HYME</name>
<evidence type="ECO:0000313" key="1">
    <source>
        <dbReference type="EMBL" id="KAJ8683847.1"/>
    </source>
</evidence>
<reference evidence="1" key="1">
    <citation type="submission" date="2023-04" db="EMBL/GenBank/DDBJ databases">
        <title>A chromosome-level genome assembly of the parasitoid wasp Eretmocerus hayati.</title>
        <authorList>
            <person name="Zhong Y."/>
            <person name="Liu S."/>
            <person name="Liu Y."/>
        </authorList>
    </citation>
    <scope>NUCLEOTIDE SEQUENCE</scope>
    <source>
        <strain evidence="1">ZJU_SS_LIU_2023</strain>
    </source>
</reference>
<accession>A0ACC2PNC9</accession>
<sequence>MAKANTETVRLRPNTIDENLAVLLEVQSRKLVDARKQDDLNVLFDRINADCASKSLQERRKALASSDKHCKISKPVHYGPQPGIISGKWWGIRMDCSRDCAHEPFNENIHEGPYGAVSICTSHLNNHYDVDLGDLLTFTTKVYSAADQVKDSLILSYKNQVPLRLVRSYCLSNDFAPKTGYRYDGLYTVVDHWVGVSSNQSKHRKFALVRVIDQEAPPWNERESKSVRHKSVTLYKSPKSLKSVHPHELESKRFVYAKIHQHSKERNAGVMSQQVFTRNIDGSLITSCTPGNHVEAQHESLYLIPCAPSSCNSNLSKQTNLYNASPSKGLLKQKNSSQLNTQEERGAMNIIMEVADMDEESMSNSSADEDTDVNMKKVRWADSPDLTTCRVDEDDSHHGNGLQSSNSESDKCSPEVRRSCGVPKLNSASQTSPTKSHSNGPNSSNPPYIPQFHSNSNASQSSKGKILSKSDSFHEMGNQSDTLCSIDSLAPDKLVSVLIKDTHHPMAQLIIGNMIGLENQESAILSAYNTLSSNYDVQESSKKSKENKLRSKFLLKARAKKNGMLSKHRREIANLMIDAKFDPIRGSRASRLRTSKIRIRKSESLHRKFVGTRRIQSSSKINHKDIRNSMRAVQTIKSDDRRLDETPGPKRPKMVSKSVQCSSLTMPSVDQYSQVDDSLLIVTPQTKEMENCVIEVHGTGTNRSKVKLVKGAPSGNSSYLQAADFKSSAFVAVDALNSSDRIARLRSIGFKPIGTCSPIEDESPVIESPRIKVDEEYFKYTSEDSDVVSYMHEHLHFEDIENEDKMAILKRNESYRKAESQSLDELFSKPVETLTEKELSEPWHGWKRVTVNGKNYWTGY</sequence>
<comment type="caution">
    <text evidence="1">The sequence shown here is derived from an EMBL/GenBank/DDBJ whole genome shotgun (WGS) entry which is preliminary data.</text>
</comment>
<protein>
    <submittedName>
        <fullName evidence="1">Uncharacterized protein</fullName>
    </submittedName>
</protein>
<keyword evidence="2" id="KW-1185">Reference proteome</keyword>
<organism evidence="1 2">
    <name type="scientific">Eretmocerus hayati</name>
    <dbReference type="NCBI Taxonomy" id="131215"/>
    <lineage>
        <taxon>Eukaryota</taxon>
        <taxon>Metazoa</taxon>
        <taxon>Ecdysozoa</taxon>
        <taxon>Arthropoda</taxon>
        <taxon>Hexapoda</taxon>
        <taxon>Insecta</taxon>
        <taxon>Pterygota</taxon>
        <taxon>Neoptera</taxon>
        <taxon>Endopterygota</taxon>
        <taxon>Hymenoptera</taxon>
        <taxon>Apocrita</taxon>
        <taxon>Proctotrupomorpha</taxon>
        <taxon>Chalcidoidea</taxon>
        <taxon>Aphelinidae</taxon>
        <taxon>Aphelininae</taxon>
        <taxon>Eretmocerus</taxon>
    </lineage>
</organism>
<evidence type="ECO:0000313" key="2">
    <source>
        <dbReference type="Proteomes" id="UP001239111"/>
    </source>
</evidence>